<keyword evidence="4 6" id="KW-1133">Transmembrane helix</keyword>
<feature type="transmembrane region" description="Helical" evidence="6">
    <location>
        <begin position="110"/>
        <end position="129"/>
    </location>
</feature>
<proteinExistence type="inferred from homology"/>
<feature type="transmembrane region" description="Helical" evidence="6">
    <location>
        <begin position="72"/>
        <end position="89"/>
    </location>
</feature>
<evidence type="ECO:0000256" key="5">
    <source>
        <dbReference type="ARBA" id="ARBA00023136"/>
    </source>
</evidence>
<comment type="caution">
    <text evidence="7">The sequence shown here is derived from an EMBL/GenBank/DDBJ whole genome shotgun (WGS) entry which is preliminary data.</text>
</comment>
<dbReference type="GO" id="GO:0016020">
    <property type="term" value="C:membrane"/>
    <property type="evidence" value="ECO:0007669"/>
    <property type="project" value="UniProtKB-SubCell"/>
</dbReference>
<comment type="subcellular location">
    <subcellularLocation>
        <location evidence="1">Membrane</location>
        <topology evidence="1">Multi-pass membrane protein</topology>
    </subcellularLocation>
</comment>
<dbReference type="Proteomes" id="UP000218807">
    <property type="component" value="Unassembled WGS sequence"/>
</dbReference>
<dbReference type="EMBL" id="NXDM01000027">
    <property type="protein sequence ID" value="PCK78483.1"/>
    <property type="molecule type" value="Genomic_DNA"/>
</dbReference>
<dbReference type="Gene3D" id="1.20.120.1630">
    <property type="match status" value="1"/>
</dbReference>
<feature type="transmembrane region" description="Helical" evidence="6">
    <location>
        <begin position="21"/>
        <end position="52"/>
    </location>
</feature>
<keyword evidence="5 6" id="KW-0472">Membrane</keyword>
<protein>
    <submittedName>
        <fullName evidence="7">Uncharacterized protein</fullName>
    </submittedName>
</protein>
<feature type="transmembrane region" description="Helical" evidence="6">
    <location>
        <begin position="149"/>
        <end position="168"/>
    </location>
</feature>
<evidence type="ECO:0000256" key="6">
    <source>
        <dbReference type="SAM" id="Phobius"/>
    </source>
</evidence>
<sequence>MNPFPEPTEEESRLRRRKVFAFLYGSFIYIIGVWGILLYTVGFVGNFFGPIIDSRFGAVFPWKSIDMGTIEPFWIALSIDIGLLVILGLQHSGMARPTFKDWWTRLVPKHLERSTYIVVAIAALVLLQWQWRPIPTVIWHVEDPFWRQVLAWISFGGWLTVLWATILVGHWKIFGVDQVIDFLEDRPYTKLPQTTPEYYKVGWPVTIRGLWYNARHPDFLGFIIAFWVTPTMTIGHLLFAAGLTAYIMIGIYFLERNLINLWGSDYEEYVKTRSKIIPWFVRRVPGSER</sequence>
<evidence type="ECO:0000256" key="2">
    <source>
        <dbReference type="ARBA" id="ARBA00010631"/>
    </source>
</evidence>
<keyword evidence="3 6" id="KW-0812">Transmembrane</keyword>
<dbReference type="AlphaFoldDB" id="A0A2A5KN98"/>
<evidence type="ECO:0000256" key="3">
    <source>
        <dbReference type="ARBA" id="ARBA00022692"/>
    </source>
</evidence>
<evidence type="ECO:0000256" key="1">
    <source>
        <dbReference type="ARBA" id="ARBA00004141"/>
    </source>
</evidence>
<organism evidence="7 8">
    <name type="scientific">Rhizobium sophoriradicis</name>
    <dbReference type="NCBI Taxonomy" id="1535245"/>
    <lineage>
        <taxon>Bacteria</taxon>
        <taxon>Pseudomonadati</taxon>
        <taxon>Pseudomonadota</taxon>
        <taxon>Alphaproteobacteria</taxon>
        <taxon>Hyphomicrobiales</taxon>
        <taxon>Rhizobiaceae</taxon>
        <taxon>Rhizobium/Agrobacterium group</taxon>
        <taxon>Rhizobium</taxon>
    </lineage>
</organism>
<feature type="transmembrane region" description="Helical" evidence="6">
    <location>
        <begin position="234"/>
        <end position="254"/>
    </location>
</feature>
<keyword evidence="8" id="KW-1185">Reference proteome</keyword>
<evidence type="ECO:0000313" key="8">
    <source>
        <dbReference type="Proteomes" id="UP000218807"/>
    </source>
</evidence>
<comment type="similarity">
    <text evidence="2">Belongs to the nurim family.</text>
</comment>
<gene>
    <name evidence="7" type="ORF">CPT34_24735</name>
</gene>
<evidence type="ECO:0000313" key="7">
    <source>
        <dbReference type="EMBL" id="PCK78483.1"/>
    </source>
</evidence>
<evidence type="ECO:0000256" key="4">
    <source>
        <dbReference type="ARBA" id="ARBA00022989"/>
    </source>
</evidence>
<name>A0A2A5KN98_9HYPH</name>
<dbReference type="RefSeq" id="WP_096764288.1">
    <property type="nucleotide sequence ID" value="NZ_NXDM01000027.1"/>
</dbReference>
<dbReference type="PANTHER" id="PTHR31040">
    <property type="entry name" value="NURIM"/>
    <property type="match status" value="1"/>
</dbReference>
<dbReference type="InterPro" id="IPR033580">
    <property type="entry name" value="Nurim-like"/>
</dbReference>
<dbReference type="PANTHER" id="PTHR31040:SF1">
    <property type="entry name" value="NURIM"/>
    <property type="match status" value="1"/>
</dbReference>
<reference evidence="7 8" key="1">
    <citation type="submission" date="2017-09" db="EMBL/GenBank/DDBJ databases">
        <title>Comparative genomics of rhizobia isolated from Phaseolus vulgaris in China.</title>
        <authorList>
            <person name="Tong W."/>
        </authorList>
    </citation>
    <scope>NUCLEOTIDE SEQUENCE [LARGE SCALE GENOMIC DNA]</scope>
    <source>
        <strain evidence="7 8">L101</strain>
    </source>
</reference>
<accession>A0A2A5KN98</accession>